<proteinExistence type="predicted"/>
<keyword evidence="1" id="KW-1133">Transmembrane helix</keyword>
<evidence type="ECO:0000256" key="1">
    <source>
        <dbReference type="SAM" id="Phobius"/>
    </source>
</evidence>
<dbReference type="HOGENOM" id="CLU_1785983_0_0_9"/>
<accession>R7RS58</accession>
<dbReference type="RefSeq" id="WP_018662109.1">
    <property type="nucleotide sequence ID" value="NZ_HF952018.1"/>
</dbReference>
<evidence type="ECO:0000313" key="3">
    <source>
        <dbReference type="Proteomes" id="UP000014923"/>
    </source>
</evidence>
<dbReference type="Proteomes" id="UP000014923">
    <property type="component" value="Unassembled WGS sequence"/>
</dbReference>
<dbReference type="AlphaFoldDB" id="R7RS58"/>
<gene>
    <name evidence="2" type="ORF">TCEL_00272</name>
</gene>
<organism evidence="2 3">
    <name type="scientific">Thermobrachium celere DSM 8682</name>
    <dbReference type="NCBI Taxonomy" id="941824"/>
    <lineage>
        <taxon>Bacteria</taxon>
        <taxon>Bacillati</taxon>
        <taxon>Bacillota</taxon>
        <taxon>Clostridia</taxon>
        <taxon>Eubacteriales</taxon>
        <taxon>Clostridiaceae</taxon>
        <taxon>Thermobrachium</taxon>
    </lineage>
</organism>
<comment type="caution">
    <text evidence="2">The sequence shown here is derived from an EMBL/GenBank/DDBJ whole genome shotgun (WGS) entry which is preliminary data.</text>
</comment>
<keyword evidence="3" id="KW-1185">Reference proteome</keyword>
<evidence type="ECO:0000313" key="2">
    <source>
        <dbReference type="EMBL" id="CDF58226.1"/>
    </source>
</evidence>
<sequence>MYRFNFIHKDDGKQNRILIYLFIILNTILFLFPALALINVKSKYENKHQNTYKQIDIKVPQMDFEDTEENIKNYIQVIDLINNDLMDINSIEFKENAMQILATTTDYEIFRSFIEKIEENKLFSSIKLVNVKKEDSKYIFIIELR</sequence>
<dbReference type="EMBL" id="CAVN010000095">
    <property type="protein sequence ID" value="CDF58226.1"/>
    <property type="molecule type" value="Genomic_DNA"/>
</dbReference>
<name>R7RS58_9CLOT</name>
<keyword evidence="1" id="KW-0472">Membrane</keyword>
<keyword evidence="1" id="KW-0812">Transmembrane</keyword>
<feature type="transmembrane region" description="Helical" evidence="1">
    <location>
        <begin position="17"/>
        <end position="38"/>
    </location>
</feature>
<protein>
    <submittedName>
        <fullName evidence="2">Uncharacterized protein</fullName>
    </submittedName>
</protein>
<reference evidence="2" key="1">
    <citation type="submission" date="2013-03" db="EMBL/GenBank/DDBJ databases">
        <title>Draft genome sequence of the hydrogen-ethanol-producing anaerobic alkalithermophilic Caloramator celere.</title>
        <authorList>
            <person name="Ciranna A."/>
            <person name="Larjo A."/>
            <person name="Kivisto A."/>
            <person name="Santala V."/>
            <person name="Roos C."/>
            <person name="Karp M."/>
        </authorList>
    </citation>
    <scope>NUCLEOTIDE SEQUENCE [LARGE SCALE GENOMIC DNA]</scope>
    <source>
        <strain evidence="2">DSM 8682</strain>
    </source>
</reference>